<evidence type="ECO:0000256" key="4">
    <source>
        <dbReference type="ARBA" id="ARBA00023014"/>
    </source>
</evidence>
<dbReference type="InterPro" id="IPR045169">
    <property type="entry name" value="NO2/SO3_Rdtase_4Fe4S_prot"/>
</dbReference>
<dbReference type="Gene3D" id="3.30.70.20">
    <property type="match status" value="1"/>
</dbReference>
<dbReference type="InterPro" id="IPR011806">
    <property type="entry name" value="DsrA"/>
</dbReference>
<evidence type="ECO:0000256" key="1">
    <source>
        <dbReference type="ARBA" id="ARBA00022485"/>
    </source>
</evidence>
<dbReference type="InterPro" id="IPR036136">
    <property type="entry name" value="Nit/Sulf_reduc_fer-like_dom_sf"/>
</dbReference>
<dbReference type="GO" id="GO:0018551">
    <property type="term" value="F:dissimilatory sulfite reductase (NADH) activity"/>
    <property type="evidence" value="ECO:0007669"/>
    <property type="project" value="InterPro"/>
</dbReference>
<dbReference type="Gene3D" id="3.30.70.2500">
    <property type="match status" value="1"/>
</dbReference>
<dbReference type="NCBIfam" id="TIGR02064">
    <property type="entry name" value="dsrA"/>
    <property type="match status" value="1"/>
</dbReference>
<dbReference type="InterPro" id="IPR005117">
    <property type="entry name" value="NiRdtase/SiRdtase_haem-b_fer"/>
</dbReference>
<comment type="caution">
    <text evidence="6">The sequence shown here is derived from an EMBL/GenBank/DDBJ whole genome shotgun (WGS) entry which is preliminary data.</text>
</comment>
<dbReference type="InterPro" id="IPR045854">
    <property type="entry name" value="NO2/SO3_Rdtase_4Fe4S_sf"/>
</dbReference>
<gene>
    <name evidence="6" type="ORF">DESAMIL20_1435</name>
</gene>
<dbReference type="Gene3D" id="3.30.413.10">
    <property type="entry name" value="Sulfite Reductase Hemoprotein, domain 1"/>
    <property type="match status" value="1"/>
</dbReference>
<dbReference type="STRING" id="1562698.DESAMIL20_1435"/>
<keyword evidence="6" id="KW-0560">Oxidoreductase</keyword>
<dbReference type="RefSeq" id="WP_086034121.1">
    <property type="nucleotide sequence ID" value="NZ_MDSU01000018.1"/>
</dbReference>
<keyword evidence="7" id="KW-1185">Reference proteome</keyword>
<proteinExistence type="predicted"/>
<evidence type="ECO:0000259" key="5">
    <source>
        <dbReference type="PROSITE" id="PS51379"/>
    </source>
</evidence>
<dbReference type="SUPFAM" id="SSF56014">
    <property type="entry name" value="Nitrite and sulphite reductase 4Fe-4S domain-like"/>
    <property type="match status" value="1"/>
</dbReference>
<evidence type="ECO:0000313" key="6">
    <source>
        <dbReference type="EMBL" id="OSS41882.1"/>
    </source>
</evidence>
<dbReference type="Pfam" id="PF01077">
    <property type="entry name" value="NIR_SIR"/>
    <property type="match status" value="1"/>
</dbReference>
<dbReference type="SUPFAM" id="SSF54862">
    <property type="entry name" value="4Fe-4S ferredoxins"/>
    <property type="match status" value="1"/>
</dbReference>
<evidence type="ECO:0000313" key="7">
    <source>
        <dbReference type="Proteomes" id="UP000194141"/>
    </source>
</evidence>
<keyword evidence="3" id="KW-0408">Iron</keyword>
<dbReference type="EC" id="1.8.99.5" evidence="6"/>
<dbReference type="GO" id="GO:0000103">
    <property type="term" value="P:sulfate assimilation"/>
    <property type="evidence" value="ECO:0007669"/>
    <property type="project" value="TreeGrafter"/>
</dbReference>
<dbReference type="GO" id="GO:0009337">
    <property type="term" value="C:sulfite reductase complex (NADPH)"/>
    <property type="evidence" value="ECO:0007669"/>
    <property type="project" value="TreeGrafter"/>
</dbReference>
<dbReference type="GO" id="GO:0050311">
    <property type="term" value="F:sulfite reductase (ferredoxin) activity"/>
    <property type="evidence" value="ECO:0007669"/>
    <property type="project" value="TreeGrafter"/>
</dbReference>
<protein>
    <submittedName>
        <fullName evidence="6">Dissimilatory sulfite reductase, alpha subunit</fullName>
        <ecNumber evidence="6">1.8.99.5</ecNumber>
    </submittedName>
</protein>
<dbReference type="SUPFAM" id="SSF55124">
    <property type="entry name" value="Nitrite/Sulfite reductase N-terminal domain-like"/>
    <property type="match status" value="1"/>
</dbReference>
<dbReference type="GO" id="GO:0046872">
    <property type="term" value="F:metal ion binding"/>
    <property type="evidence" value="ECO:0007669"/>
    <property type="project" value="UniProtKB-KW"/>
</dbReference>
<keyword evidence="1" id="KW-0004">4Fe-4S</keyword>
<dbReference type="OrthoDB" id="9800558at2"/>
<evidence type="ECO:0000256" key="3">
    <source>
        <dbReference type="ARBA" id="ARBA00023004"/>
    </source>
</evidence>
<keyword evidence="4" id="KW-0411">Iron-sulfur</keyword>
<evidence type="ECO:0000256" key="2">
    <source>
        <dbReference type="ARBA" id="ARBA00022723"/>
    </source>
</evidence>
<dbReference type="GO" id="GO:0051539">
    <property type="term" value="F:4 iron, 4 sulfur cluster binding"/>
    <property type="evidence" value="ECO:0007669"/>
    <property type="project" value="UniProtKB-KW"/>
</dbReference>
<dbReference type="PANTHER" id="PTHR11493">
    <property type="entry name" value="SULFITE REDUCTASE [NADPH] SUBUNIT BETA-RELATED"/>
    <property type="match status" value="1"/>
</dbReference>
<dbReference type="GO" id="GO:0016002">
    <property type="term" value="F:sulfite reductase activity"/>
    <property type="evidence" value="ECO:0007669"/>
    <property type="project" value="TreeGrafter"/>
</dbReference>
<dbReference type="PROSITE" id="PS51379">
    <property type="entry name" value="4FE4S_FER_2"/>
    <property type="match status" value="1"/>
</dbReference>
<accession>A0A1X4XWG8</accession>
<dbReference type="PANTHER" id="PTHR11493:SF54">
    <property type="entry name" value="ANAEROBIC SULFITE REDUCTASE SUBUNIT C"/>
    <property type="match status" value="1"/>
</dbReference>
<dbReference type="Pfam" id="PF03460">
    <property type="entry name" value="NIR_SIR_ferr"/>
    <property type="match status" value="1"/>
</dbReference>
<dbReference type="EMBL" id="MDSU01000018">
    <property type="protein sequence ID" value="OSS41882.1"/>
    <property type="molecule type" value="Genomic_DNA"/>
</dbReference>
<sequence>MAGTKHKTPLLDDLKEGKWPSFVKELERAAQKSPRTDDLIGLLEKSYRDHIPHWKHGGMAGVKGYGAGIVGRFSDSPEDFPGTQEYHTARINQIEGFFYTSDVLRKLADICDEHAGGLFNFHGSTGDIQILGFKQKEAEELFQKCAQLGFDLGGSGSALRTPSCCVGPARCEWANYDTLHVTDNLTREFQNEMHRPTFNYKFKIKCAGCPNDCIASGARSDLSIVGVWKDNIRIDQDQVAEYAKKFDIKKYVVDKCPTHCMDYTDDKLTIDDSNCVKCMHCINSMPKALRPGLQKGAQIRIGAKVPMVQGPRLGFILVPFYDINKDKEEDYTFLKDLIQKIWDFWDEYGTSRERIGELIQRVGVGNFLEAIELEPLPEMVEHPRANPFIKFEEYLVADEEEESKEG</sequence>
<dbReference type="AlphaFoldDB" id="A0A1X4XWG8"/>
<dbReference type="Proteomes" id="UP000194141">
    <property type="component" value="Unassembled WGS sequence"/>
</dbReference>
<reference evidence="6 7" key="1">
    <citation type="journal article" date="2017" name="Front. Microbiol.">
        <title>Genome Sequence of Desulfurella amilsii Strain TR1 and Comparative Genomics of Desulfurellaceae Family.</title>
        <authorList>
            <person name="Florentino A.P."/>
            <person name="Stams A.J."/>
            <person name="Sanchez-Andrea I."/>
        </authorList>
    </citation>
    <scope>NUCLEOTIDE SEQUENCE [LARGE SCALE GENOMIC DNA]</scope>
    <source>
        <strain evidence="6 7">TR1</strain>
    </source>
</reference>
<dbReference type="Gene3D" id="6.10.140.1420">
    <property type="match status" value="1"/>
</dbReference>
<dbReference type="InterPro" id="IPR017896">
    <property type="entry name" value="4Fe4S_Fe-S-bd"/>
</dbReference>
<feature type="domain" description="4Fe-4S ferredoxin-type" evidence="5">
    <location>
        <begin position="266"/>
        <end position="294"/>
    </location>
</feature>
<name>A0A1X4XWG8_9BACT</name>
<organism evidence="6 7">
    <name type="scientific">Desulfurella amilsii</name>
    <dbReference type="NCBI Taxonomy" id="1562698"/>
    <lineage>
        <taxon>Bacteria</taxon>
        <taxon>Pseudomonadati</taxon>
        <taxon>Campylobacterota</taxon>
        <taxon>Desulfurellia</taxon>
        <taxon>Desulfurellales</taxon>
        <taxon>Desulfurellaceae</taxon>
        <taxon>Desulfurella</taxon>
    </lineage>
</organism>
<dbReference type="GO" id="GO:0020037">
    <property type="term" value="F:heme binding"/>
    <property type="evidence" value="ECO:0007669"/>
    <property type="project" value="InterPro"/>
</dbReference>
<dbReference type="InterPro" id="IPR006067">
    <property type="entry name" value="NO2/SO3_Rdtase_4Fe4S_dom"/>
</dbReference>
<keyword evidence="2" id="KW-0479">Metal-binding</keyword>